<dbReference type="GO" id="GO:0005634">
    <property type="term" value="C:nucleus"/>
    <property type="evidence" value="ECO:0007669"/>
    <property type="project" value="EnsemblFungi"/>
</dbReference>
<dbReference type="InterPro" id="IPR038765">
    <property type="entry name" value="Papain-like_cys_pep_sf"/>
</dbReference>
<sequence length="354" mass="40945">MSDSLDLKGFADQLNAAYRDYVYKKTKKDYKELVNSYRDTVMRSPLGKQLPSLFASIMKYEDPVAQEAALDSIDLEKIYKGVDDRTQAQESKKAKGEKLDVEWGYTDFIVMELLKWFKHDFFKWTNEPEATPNQGKPRLISVEAPSPEEARDGNAGRTEIYQCQDGSIIRYPRYNDPVKLLSTRNGRCGEWANCFCLLLRALGIRTRYIWNAEDHVWCEVYSESQKRWIHVDSCEEAYDNPTLYNKGWGKQMSYVLAFGLDGVADVSKRYVVDEDKKLPRNRISEADLQKILRFLTVNQRKDRSKTEVYKLEIEDSVEQMELFGKKPLYAQGDIVQPRQSGSAQWVNQRGEGGS</sequence>
<dbReference type="GO" id="GO:0046872">
    <property type="term" value="F:metal ion binding"/>
    <property type="evidence" value="ECO:0007669"/>
    <property type="project" value="UniProtKB-KW"/>
</dbReference>
<dbReference type="FunFam" id="3.10.620.30:FF:000004">
    <property type="entry name" value="Peptidase (PNG1)"/>
    <property type="match status" value="1"/>
</dbReference>
<keyword evidence="7" id="KW-0862">Zinc</keyword>
<accession>A0A1E3PDH9</accession>
<evidence type="ECO:0000256" key="1">
    <source>
        <dbReference type="ARBA" id="ARBA00001650"/>
    </source>
</evidence>
<dbReference type="PANTHER" id="PTHR12143">
    <property type="entry name" value="PEPTIDE N-GLYCANASE PNGASE -RELATED"/>
    <property type="match status" value="1"/>
</dbReference>
<feature type="domain" description="Transglutaminase-like" evidence="9">
    <location>
        <begin position="180"/>
        <end position="235"/>
    </location>
</feature>
<dbReference type="GO" id="GO:0000224">
    <property type="term" value="F:peptide-N4-(N-acetyl-beta-glucosaminyl)asparagine amidase activity"/>
    <property type="evidence" value="ECO:0007669"/>
    <property type="project" value="UniProtKB-EC"/>
</dbReference>
<comment type="similarity">
    <text evidence="3">Belongs to the transglutaminase-like superfamily. PNGase family.</text>
</comment>
<evidence type="ECO:0000313" key="11">
    <source>
        <dbReference type="Proteomes" id="UP000094112"/>
    </source>
</evidence>
<gene>
    <name evidence="10" type="ORF">WICANDRAFT_61046</name>
</gene>
<dbReference type="AlphaFoldDB" id="A0A1E3PDH9"/>
<evidence type="ECO:0000256" key="7">
    <source>
        <dbReference type="ARBA" id="ARBA00022833"/>
    </source>
</evidence>
<evidence type="ECO:0000313" key="10">
    <source>
        <dbReference type="EMBL" id="ODQ63002.1"/>
    </source>
</evidence>
<proteinExistence type="inferred from homology"/>
<evidence type="ECO:0000256" key="4">
    <source>
        <dbReference type="ARBA" id="ARBA00012158"/>
    </source>
</evidence>
<evidence type="ECO:0000256" key="8">
    <source>
        <dbReference type="ARBA" id="ARBA00032858"/>
    </source>
</evidence>
<keyword evidence="11" id="KW-1185">Reference proteome</keyword>
<dbReference type="InterPro" id="IPR050883">
    <property type="entry name" value="PNGase"/>
</dbReference>
<dbReference type="Gene3D" id="3.10.620.30">
    <property type="match status" value="2"/>
</dbReference>
<evidence type="ECO:0000256" key="2">
    <source>
        <dbReference type="ARBA" id="ARBA00001947"/>
    </source>
</evidence>
<dbReference type="GO" id="GO:0097466">
    <property type="term" value="P:ubiquitin-dependent glycoprotein ERAD pathway"/>
    <property type="evidence" value="ECO:0007669"/>
    <property type="project" value="EnsemblFungi"/>
</dbReference>
<dbReference type="GO" id="GO:0006515">
    <property type="term" value="P:protein quality control for misfolded or incompletely synthesized proteins"/>
    <property type="evidence" value="ECO:0007669"/>
    <property type="project" value="EnsemblFungi"/>
</dbReference>
<dbReference type="OrthoDB" id="409136at2759"/>
<dbReference type="SMART" id="SM00460">
    <property type="entry name" value="TGc"/>
    <property type="match status" value="1"/>
</dbReference>
<comment type="cofactor">
    <cofactor evidence="2">
        <name>Zn(2+)</name>
        <dbReference type="ChEBI" id="CHEBI:29105"/>
    </cofactor>
</comment>
<dbReference type="PANTHER" id="PTHR12143:SF19">
    <property type="entry name" value="PEPTIDE-N(4)-(N-ACETYL-BETA-GLUCOSAMINYL)ASPARAGINE AMIDASE"/>
    <property type="match status" value="1"/>
</dbReference>
<dbReference type="Gene3D" id="2.20.25.10">
    <property type="match status" value="1"/>
</dbReference>
<evidence type="ECO:0000256" key="6">
    <source>
        <dbReference type="ARBA" id="ARBA00022723"/>
    </source>
</evidence>
<organism evidence="10 11">
    <name type="scientific">Wickerhamomyces anomalus (strain ATCC 58044 / CBS 1984 / NCYC 433 / NRRL Y-366-8)</name>
    <name type="common">Yeast</name>
    <name type="synonym">Hansenula anomala</name>
    <dbReference type="NCBI Taxonomy" id="683960"/>
    <lineage>
        <taxon>Eukaryota</taxon>
        <taxon>Fungi</taxon>
        <taxon>Dikarya</taxon>
        <taxon>Ascomycota</taxon>
        <taxon>Saccharomycotina</taxon>
        <taxon>Saccharomycetes</taxon>
        <taxon>Phaffomycetales</taxon>
        <taxon>Wickerhamomycetaceae</taxon>
        <taxon>Wickerhamomyces</taxon>
    </lineage>
</organism>
<dbReference type="GO" id="GO:0005829">
    <property type="term" value="C:cytosol"/>
    <property type="evidence" value="ECO:0007669"/>
    <property type="project" value="EnsemblFungi"/>
</dbReference>
<name>A0A1E3PDH9_WICAA</name>
<dbReference type="STRING" id="683960.A0A1E3PDH9"/>
<dbReference type="SUPFAM" id="SSF54001">
    <property type="entry name" value="Cysteine proteinases"/>
    <property type="match status" value="1"/>
</dbReference>
<keyword evidence="6" id="KW-0479">Metal-binding</keyword>
<dbReference type="Proteomes" id="UP000094112">
    <property type="component" value="Unassembled WGS sequence"/>
</dbReference>
<evidence type="ECO:0000256" key="3">
    <source>
        <dbReference type="ARBA" id="ARBA00009390"/>
    </source>
</evidence>
<dbReference type="EMBL" id="KV454208">
    <property type="protein sequence ID" value="ODQ63002.1"/>
    <property type="molecule type" value="Genomic_DNA"/>
</dbReference>
<dbReference type="EC" id="3.5.1.52" evidence="4"/>
<comment type="catalytic activity">
    <reaction evidence="1">
        <text>Hydrolysis of an N(4)-(acetyl-beta-D-glucosaminyl)asparagine residue in which the glucosamine residue may be further glycosylated, to yield a (substituted) N-acetyl-beta-D-glucosaminylamine and a peptide containing an aspartate residue.</text>
        <dbReference type="EC" id="3.5.1.52"/>
    </reaction>
</comment>
<dbReference type="InterPro" id="IPR002931">
    <property type="entry name" value="Transglutaminase-like"/>
</dbReference>
<dbReference type="RefSeq" id="XP_019042209.1">
    <property type="nucleotide sequence ID" value="XM_019183101.1"/>
</dbReference>
<reference evidence="10 11" key="1">
    <citation type="journal article" date="2016" name="Proc. Natl. Acad. Sci. U.S.A.">
        <title>Comparative genomics of biotechnologically important yeasts.</title>
        <authorList>
            <person name="Riley R."/>
            <person name="Haridas S."/>
            <person name="Wolfe K.H."/>
            <person name="Lopes M.R."/>
            <person name="Hittinger C.T."/>
            <person name="Goeker M."/>
            <person name="Salamov A.A."/>
            <person name="Wisecaver J.H."/>
            <person name="Long T.M."/>
            <person name="Calvey C.H."/>
            <person name="Aerts A.L."/>
            <person name="Barry K.W."/>
            <person name="Choi C."/>
            <person name="Clum A."/>
            <person name="Coughlan A.Y."/>
            <person name="Deshpande S."/>
            <person name="Douglass A.P."/>
            <person name="Hanson S.J."/>
            <person name="Klenk H.-P."/>
            <person name="LaButti K.M."/>
            <person name="Lapidus A."/>
            <person name="Lindquist E.A."/>
            <person name="Lipzen A.M."/>
            <person name="Meier-Kolthoff J.P."/>
            <person name="Ohm R.A."/>
            <person name="Otillar R.P."/>
            <person name="Pangilinan J.L."/>
            <person name="Peng Y."/>
            <person name="Rokas A."/>
            <person name="Rosa C.A."/>
            <person name="Scheuner C."/>
            <person name="Sibirny A.A."/>
            <person name="Slot J.C."/>
            <person name="Stielow J.B."/>
            <person name="Sun H."/>
            <person name="Kurtzman C.P."/>
            <person name="Blackwell M."/>
            <person name="Grigoriev I.V."/>
            <person name="Jeffries T.W."/>
        </authorList>
    </citation>
    <scope>NUCLEOTIDE SEQUENCE [LARGE SCALE GENOMIC DNA]</scope>
    <source>
        <strain evidence="11">ATCC 58044 / CBS 1984 / NCYC 433 / NRRL Y-366-8</strain>
    </source>
</reference>
<evidence type="ECO:0000259" key="9">
    <source>
        <dbReference type="SMART" id="SM00460"/>
    </source>
</evidence>
<dbReference type="Pfam" id="PF01841">
    <property type="entry name" value="Transglut_core"/>
    <property type="match status" value="1"/>
</dbReference>
<dbReference type="GeneID" id="30200347"/>
<protein>
    <recommendedName>
        <fullName evidence="5">Peptide-N(4)-(N-acetyl-beta-glucosaminyl)asparagine amidase</fullName>
        <ecNumber evidence="4">3.5.1.52</ecNumber>
    </recommendedName>
    <alternativeName>
        <fullName evidence="8">Peptide:N-glycanase 1</fullName>
    </alternativeName>
</protein>
<evidence type="ECO:0000256" key="5">
    <source>
        <dbReference type="ARBA" id="ARBA00018546"/>
    </source>
</evidence>
<dbReference type="GO" id="GO:0120125">
    <property type="term" value="C:PNGase complex"/>
    <property type="evidence" value="ECO:0007669"/>
    <property type="project" value="EnsemblFungi"/>
</dbReference>